<evidence type="ECO:0000313" key="2">
    <source>
        <dbReference type="EMBL" id="KAE8674979.1"/>
    </source>
</evidence>
<protein>
    <submittedName>
        <fullName evidence="2">Uncharacterized protein</fullName>
    </submittedName>
</protein>
<organism evidence="2 3">
    <name type="scientific">Hibiscus syriacus</name>
    <name type="common">Rose of Sharon</name>
    <dbReference type="NCBI Taxonomy" id="106335"/>
    <lineage>
        <taxon>Eukaryota</taxon>
        <taxon>Viridiplantae</taxon>
        <taxon>Streptophyta</taxon>
        <taxon>Embryophyta</taxon>
        <taxon>Tracheophyta</taxon>
        <taxon>Spermatophyta</taxon>
        <taxon>Magnoliopsida</taxon>
        <taxon>eudicotyledons</taxon>
        <taxon>Gunneridae</taxon>
        <taxon>Pentapetalae</taxon>
        <taxon>rosids</taxon>
        <taxon>malvids</taxon>
        <taxon>Malvales</taxon>
        <taxon>Malvaceae</taxon>
        <taxon>Malvoideae</taxon>
        <taxon>Hibiscus</taxon>
    </lineage>
</organism>
<sequence length="150" mass="17160">MKSYLENYNRENENKDQSLLNPKHKNSSGDKSEDVIFLKSSSSSCVEIKRNNGLWRFGRLFRKKRDKGMINEKNDVWVVDYNGVSRSRSLCSFRGGGFFGSEDGGDSMSFWSSSISAAQSSSVNGGLCDDRPRKEKRVQRSRTEEKRVRQ</sequence>
<keyword evidence="3" id="KW-1185">Reference proteome</keyword>
<comment type="caution">
    <text evidence="2">The sequence shown here is derived from an EMBL/GenBank/DDBJ whole genome shotgun (WGS) entry which is preliminary data.</text>
</comment>
<reference evidence="2" key="1">
    <citation type="submission" date="2019-09" db="EMBL/GenBank/DDBJ databases">
        <title>Draft genome information of white flower Hibiscus syriacus.</title>
        <authorList>
            <person name="Kim Y.-M."/>
        </authorList>
    </citation>
    <scope>NUCLEOTIDE SEQUENCE [LARGE SCALE GENOMIC DNA]</scope>
    <source>
        <strain evidence="2">YM2019G1</strain>
    </source>
</reference>
<proteinExistence type="predicted"/>
<accession>A0A6A2YF15</accession>
<dbReference type="Proteomes" id="UP000436088">
    <property type="component" value="Unassembled WGS sequence"/>
</dbReference>
<feature type="region of interest" description="Disordered" evidence="1">
    <location>
        <begin position="119"/>
        <end position="150"/>
    </location>
</feature>
<evidence type="ECO:0000256" key="1">
    <source>
        <dbReference type="SAM" id="MobiDB-lite"/>
    </source>
</evidence>
<gene>
    <name evidence="2" type="ORF">F3Y22_tig00111708pilonHSYRG00423</name>
</gene>
<feature type="region of interest" description="Disordered" evidence="1">
    <location>
        <begin position="1"/>
        <end position="33"/>
    </location>
</feature>
<name>A0A6A2YF15_HIBSY</name>
<evidence type="ECO:0000313" key="3">
    <source>
        <dbReference type="Proteomes" id="UP000436088"/>
    </source>
</evidence>
<feature type="compositionally biased region" description="Basic and acidic residues" evidence="1">
    <location>
        <begin position="141"/>
        <end position="150"/>
    </location>
</feature>
<dbReference type="EMBL" id="VEPZ02001408">
    <property type="protein sequence ID" value="KAE8674979.1"/>
    <property type="molecule type" value="Genomic_DNA"/>
</dbReference>
<dbReference type="AlphaFoldDB" id="A0A6A2YF15"/>